<evidence type="ECO:0000256" key="1">
    <source>
        <dbReference type="ARBA" id="ARBA00010060"/>
    </source>
</evidence>
<dbReference type="CDD" id="cd13231">
    <property type="entry name" value="PH2_SSRP1-like"/>
    <property type="match status" value="1"/>
</dbReference>
<dbReference type="Gene3D" id="2.30.29.30">
    <property type="entry name" value="Pleckstrin-homology domain (PH domain)/Phosphotyrosine-binding domain (PTB)"/>
    <property type="match status" value="2"/>
</dbReference>
<keyword evidence="4 10" id="KW-0227">DNA damage</keyword>
<dbReference type="GO" id="GO:0035101">
    <property type="term" value="C:FACT complex"/>
    <property type="evidence" value="ECO:0007669"/>
    <property type="project" value="TreeGrafter"/>
</dbReference>
<dbReference type="InterPro" id="IPR048993">
    <property type="entry name" value="SSRP1-like_PH1"/>
</dbReference>
<dbReference type="CDD" id="cd13230">
    <property type="entry name" value="PH1_SSRP1-like"/>
    <property type="match status" value="1"/>
</dbReference>
<keyword evidence="8 10" id="KW-0539">Nucleus</keyword>
<dbReference type="Proteomes" id="UP000007148">
    <property type="component" value="Unassembled WGS sequence"/>
</dbReference>
<dbReference type="GO" id="GO:0003677">
    <property type="term" value="F:DNA binding"/>
    <property type="evidence" value="ECO:0007669"/>
    <property type="project" value="InterPro"/>
</dbReference>
<reference evidence="13 14" key="1">
    <citation type="journal article" date="2011" name="PLoS Pathog.">
        <title>Endophytic Life Strategies Decoded by Genome and Transcriptome Analyses of the Mutualistic Root Symbiont Piriformospora indica.</title>
        <authorList>
            <person name="Zuccaro A."/>
            <person name="Lahrmann U."/>
            <person name="Guldener U."/>
            <person name="Langen G."/>
            <person name="Pfiffi S."/>
            <person name="Biedenkopf D."/>
            <person name="Wong P."/>
            <person name="Samans B."/>
            <person name="Grimm C."/>
            <person name="Basiewicz M."/>
            <person name="Murat C."/>
            <person name="Martin F."/>
            <person name="Kogel K.H."/>
        </authorList>
    </citation>
    <scope>NUCLEOTIDE SEQUENCE [LARGE SCALE GENOMIC DNA]</scope>
    <source>
        <strain evidence="13 14">DSM 11827</strain>
    </source>
</reference>
<dbReference type="HOGENOM" id="CLU_017374_3_0_1"/>
<dbReference type="GO" id="GO:0042393">
    <property type="term" value="F:histone binding"/>
    <property type="evidence" value="ECO:0007669"/>
    <property type="project" value="TreeGrafter"/>
</dbReference>
<dbReference type="InterPro" id="IPR038167">
    <property type="entry name" value="SSRP1_sf"/>
</dbReference>
<dbReference type="PANTHER" id="PTHR45849">
    <property type="entry name" value="FACT COMPLEX SUBUNIT SSRP1"/>
    <property type="match status" value="1"/>
</dbReference>
<accession>G4T8M8</accession>
<dbReference type="InParanoid" id="G4T8M8"/>
<dbReference type="Pfam" id="PF03531">
    <property type="entry name" value="SSrecog"/>
    <property type="match status" value="1"/>
</dbReference>
<proteinExistence type="inferred from homology"/>
<dbReference type="PRINTS" id="PR00887">
    <property type="entry name" value="SSRCOGNITION"/>
</dbReference>
<sequence>MTTEFVDIWHTEEHGRLRIGATGISWKVLEGDKRVNVPASELKWAEWTRVARNYQLRIGLKDTWKRESFEGFRREDQDTLTSLLKQNFDINLEVRELSWRGWNWGSTDFRGQDLVFLIGNKPAFDIPLPTVANSNIAGKTEVSLEFIQPDVKRSAKNAPDELMELRMYIPGTQQKDDGDEGDEQSAAQVFHETIKEKADIGQVTGESIVVFHEVLVTTPRGRYDIHMFPNFLRLHGKTYDYKVPYNTISRLFLLPRADEQNISLVVNLDPPIRQGQTRYPFLVLVFNRDEQMAAELNIDEETLQTKYEGRLDKSHDGLAYQIIANVYRSLVGKNIARPSSAFAPQSHDPGHPIKCNLKAVQGELYFLEKSIFFLSKQPYLINISDVYEIVLTRIGGGLASGKTIDLRIEPKGGSEVTFSSIDKGEKDHIEDFLTSKGVRVKTEAADEAMAVDLGSDDDEDMESDRSVEEDVPKPRAPGGGGDDEDSSEASTSDEGSPTSSSDDSEEGSDASDSPVKKKKKRDNSASPSPKKSKSDGTKPKPKPKPKVSADKDDSDGEGPAKKKKRVD</sequence>
<comment type="caution">
    <text evidence="13">The sequence shown here is derived from an EMBL/GenBank/DDBJ whole genome shotgun (WGS) entry which is preliminary data.</text>
</comment>
<dbReference type="GO" id="GO:0006260">
    <property type="term" value="P:DNA replication"/>
    <property type="evidence" value="ECO:0007669"/>
    <property type="project" value="UniProtKB-KW"/>
</dbReference>
<dbReference type="Gene3D" id="2.30.29.150">
    <property type="match status" value="1"/>
</dbReference>
<feature type="domain" description="Histone chaperone RTT106/FACT complex subunit SPT16-like middle" evidence="12">
    <location>
        <begin position="345"/>
        <end position="443"/>
    </location>
</feature>
<dbReference type="FunCoup" id="G4T8M8">
    <property type="interactions" value="707"/>
</dbReference>
<dbReference type="EMBL" id="CAFZ01000017">
    <property type="protein sequence ID" value="CCA67662.1"/>
    <property type="molecule type" value="Genomic_DNA"/>
</dbReference>
<evidence type="ECO:0000256" key="5">
    <source>
        <dbReference type="ARBA" id="ARBA00023015"/>
    </source>
</evidence>
<dbReference type="InterPro" id="IPR035417">
    <property type="entry name" value="SSRP1/POB3_N"/>
</dbReference>
<feature type="compositionally biased region" description="Basic and acidic residues" evidence="11">
    <location>
        <begin position="463"/>
        <end position="473"/>
    </location>
</feature>
<evidence type="ECO:0000256" key="2">
    <source>
        <dbReference type="ARBA" id="ARBA00022454"/>
    </source>
</evidence>
<keyword evidence="3 10" id="KW-0235">DNA replication</keyword>
<dbReference type="InterPro" id="IPR011993">
    <property type="entry name" value="PH-like_dom_sf"/>
</dbReference>
<dbReference type="AlphaFoldDB" id="G4T8M8"/>
<comment type="similarity">
    <text evidence="1 10">Belongs to the SSRP1 family.</text>
</comment>
<evidence type="ECO:0000256" key="7">
    <source>
        <dbReference type="ARBA" id="ARBA00023204"/>
    </source>
</evidence>
<dbReference type="GO" id="GO:0006281">
    <property type="term" value="P:DNA repair"/>
    <property type="evidence" value="ECO:0007669"/>
    <property type="project" value="UniProtKB-KW"/>
</dbReference>
<comment type="function">
    <text evidence="9 10">Component of the FACT complex, a general chromatin factor that acts to reorganize nucleosomes. The FACT complex is involved in multiple processes that require DNA as a template such as mRNA elongation, DNA replication and DNA repair. During transcription elongation the FACT complex acts as a histone chaperone that both destabilizes and restores nucleosomal structure. It facilitates the passage of RNA polymerase II and transcription by promoting the dissociation of one histone H2A-H2B dimer from the nucleosome, then subsequently promotes the reestablishment of the nucleosome following the passage of RNA polymerase II.</text>
</comment>
<keyword evidence="14" id="KW-1185">Reference proteome</keyword>
<dbReference type="STRING" id="1109443.G4T8M8"/>
<protein>
    <recommendedName>
        <fullName evidence="10">FACT complex subunit POB3</fullName>
    </recommendedName>
</protein>
<dbReference type="OMA" id="QVVTKIF"/>
<evidence type="ECO:0000256" key="6">
    <source>
        <dbReference type="ARBA" id="ARBA00023163"/>
    </source>
</evidence>
<dbReference type="Pfam" id="PF17292">
    <property type="entry name" value="POB3_N"/>
    <property type="match status" value="1"/>
</dbReference>
<evidence type="ECO:0000313" key="13">
    <source>
        <dbReference type="EMBL" id="CCA67662.1"/>
    </source>
</evidence>
<dbReference type="FunFam" id="2.30.29.150:FF:000001">
    <property type="entry name" value="Fact complex subunit ssrp1"/>
    <property type="match status" value="1"/>
</dbReference>
<evidence type="ECO:0000259" key="12">
    <source>
        <dbReference type="SMART" id="SM01287"/>
    </source>
</evidence>
<dbReference type="InterPro" id="IPR000969">
    <property type="entry name" value="SSRP1/POB3"/>
</dbReference>
<evidence type="ECO:0000256" key="8">
    <source>
        <dbReference type="ARBA" id="ARBA00023242"/>
    </source>
</evidence>
<comment type="subcellular location">
    <subcellularLocation>
        <location evidence="10">Nucleus</location>
    </subcellularLocation>
    <subcellularLocation>
        <location evidence="10">Chromosome</location>
    </subcellularLocation>
</comment>
<keyword evidence="5 10" id="KW-0805">Transcription regulation</keyword>
<feature type="compositionally biased region" description="Low complexity" evidence="11">
    <location>
        <begin position="488"/>
        <end position="501"/>
    </location>
</feature>
<dbReference type="InterPro" id="IPR050454">
    <property type="entry name" value="RTT106/SSRP1_HistChap/FACT"/>
</dbReference>
<organism evidence="13 14">
    <name type="scientific">Serendipita indica (strain DSM 11827)</name>
    <name type="common">Root endophyte fungus</name>
    <name type="synonym">Piriformospora indica</name>
    <dbReference type="NCBI Taxonomy" id="1109443"/>
    <lineage>
        <taxon>Eukaryota</taxon>
        <taxon>Fungi</taxon>
        <taxon>Dikarya</taxon>
        <taxon>Basidiomycota</taxon>
        <taxon>Agaricomycotina</taxon>
        <taxon>Agaricomycetes</taxon>
        <taxon>Sebacinales</taxon>
        <taxon>Serendipitaceae</taxon>
        <taxon>Serendipita</taxon>
    </lineage>
</organism>
<name>G4T8M8_SERID</name>
<dbReference type="SMART" id="SM01287">
    <property type="entry name" value="Rtt106"/>
    <property type="match status" value="1"/>
</dbReference>
<keyword evidence="2 10" id="KW-0158">Chromosome</keyword>
<keyword evidence="7 10" id="KW-0234">DNA repair</keyword>
<dbReference type="eggNOG" id="KOG0526">
    <property type="taxonomic scope" value="Eukaryota"/>
</dbReference>
<keyword evidence="6 10" id="KW-0804">Transcription</keyword>
<evidence type="ECO:0000256" key="9">
    <source>
        <dbReference type="ARBA" id="ARBA00025370"/>
    </source>
</evidence>
<feature type="region of interest" description="Disordered" evidence="11">
    <location>
        <begin position="447"/>
        <end position="567"/>
    </location>
</feature>
<dbReference type="InterPro" id="IPR024954">
    <property type="entry name" value="SSRP1_DD"/>
</dbReference>
<dbReference type="OrthoDB" id="498543at2759"/>
<dbReference type="GO" id="GO:0031491">
    <property type="term" value="F:nucleosome binding"/>
    <property type="evidence" value="ECO:0007669"/>
    <property type="project" value="TreeGrafter"/>
</dbReference>
<dbReference type="PANTHER" id="PTHR45849:SF1">
    <property type="entry name" value="FACT COMPLEX SUBUNIT SSRP1"/>
    <property type="match status" value="1"/>
</dbReference>
<evidence type="ECO:0000256" key="3">
    <source>
        <dbReference type="ARBA" id="ARBA00022705"/>
    </source>
</evidence>
<dbReference type="SUPFAM" id="SSF50729">
    <property type="entry name" value="PH domain-like"/>
    <property type="match status" value="1"/>
</dbReference>
<dbReference type="Pfam" id="PF08512">
    <property type="entry name" value="Rttp106-like_middle"/>
    <property type="match status" value="1"/>
</dbReference>
<evidence type="ECO:0000256" key="4">
    <source>
        <dbReference type="ARBA" id="ARBA00022763"/>
    </source>
</evidence>
<dbReference type="Gene3D" id="2.30.29.220">
    <property type="entry name" value="Structure-specific recognition protein (SSRP1)"/>
    <property type="match status" value="1"/>
</dbReference>
<dbReference type="Pfam" id="PF21103">
    <property type="entry name" value="PH1_SSRP1-like"/>
    <property type="match status" value="1"/>
</dbReference>
<evidence type="ECO:0000256" key="11">
    <source>
        <dbReference type="SAM" id="MobiDB-lite"/>
    </source>
</evidence>
<dbReference type="InterPro" id="IPR013719">
    <property type="entry name" value="RTT106/SPT16-like_middle_dom"/>
</dbReference>
<gene>
    <name evidence="13" type="ORF">PIIN_01490</name>
</gene>
<evidence type="ECO:0000256" key="10">
    <source>
        <dbReference type="RuleBase" id="RU364013"/>
    </source>
</evidence>
<evidence type="ECO:0000313" key="14">
    <source>
        <dbReference type="Proteomes" id="UP000007148"/>
    </source>
</evidence>